<dbReference type="PANTHER" id="PTHR24177:SF365">
    <property type="entry name" value="ANKYRIN REPEAT-CONTAINING PROTEIN NPR4-LIKE ISOFORM X1"/>
    <property type="match status" value="1"/>
</dbReference>
<keyword evidence="2" id="KW-0812">Transmembrane</keyword>
<dbReference type="Proteomes" id="UP001202328">
    <property type="component" value="Unassembled WGS sequence"/>
</dbReference>
<keyword evidence="5" id="KW-1185">Reference proteome</keyword>
<dbReference type="Pfam" id="PF13962">
    <property type="entry name" value="PGG"/>
    <property type="match status" value="1"/>
</dbReference>
<dbReference type="EMBL" id="JAJJMB010017152">
    <property type="protein sequence ID" value="KAI3841541.1"/>
    <property type="molecule type" value="Genomic_DNA"/>
</dbReference>
<comment type="caution">
    <text evidence="4">The sequence shown here is derived from an EMBL/GenBank/DDBJ whole genome shotgun (WGS) entry which is preliminary data.</text>
</comment>
<feature type="transmembrane region" description="Helical" evidence="2">
    <location>
        <begin position="535"/>
        <end position="556"/>
    </location>
</feature>
<protein>
    <recommendedName>
        <fullName evidence="3">PGG domain-containing protein</fullName>
    </recommendedName>
</protein>
<dbReference type="InterPro" id="IPR036770">
    <property type="entry name" value="Ankyrin_rpt-contain_sf"/>
</dbReference>
<organism evidence="4 5">
    <name type="scientific">Papaver atlanticum</name>
    <dbReference type="NCBI Taxonomy" id="357466"/>
    <lineage>
        <taxon>Eukaryota</taxon>
        <taxon>Viridiplantae</taxon>
        <taxon>Streptophyta</taxon>
        <taxon>Embryophyta</taxon>
        <taxon>Tracheophyta</taxon>
        <taxon>Spermatophyta</taxon>
        <taxon>Magnoliopsida</taxon>
        <taxon>Ranunculales</taxon>
        <taxon>Papaveraceae</taxon>
        <taxon>Papaveroideae</taxon>
        <taxon>Papaver</taxon>
    </lineage>
</organism>
<feature type="transmembrane region" description="Helical" evidence="2">
    <location>
        <begin position="648"/>
        <end position="670"/>
    </location>
</feature>
<feature type="region of interest" description="Disordered" evidence="1">
    <location>
        <begin position="65"/>
        <end position="99"/>
    </location>
</feature>
<dbReference type="Gene3D" id="1.25.40.20">
    <property type="entry name" value="Ankyrin repeat-containing domain"/>
    <property type="match status" value="1"/>
</dbReference>
<evidence type="ECO:0000313" key="5">
    <source>
        <dbReference type="Proteomes" id="UP001202328"/>
    </source>
</evidence>
<gene>
    <name evidence="4" type="ORF">MKW98_028035</name>
</gene>
<evidence type="ECO:0000256" key="2">
    <source>
        <dbReference type="SAM" id="Phobius"/>
    </source>
</evidence>
<keyword evidence="2" id="KW-0472">Membrane</keyword>
<feature type="compositionally biased region" description="Polar residues" evidence="1">
    <location>
        <begin position="73"/>
        <end position="87"/>
    </location>
</feature>
<sequence>MSARESGDCDHRSQQEMIEIKTLLKVLVESQDKLVESQSKILNAQLKTQNQILEILKNIDNNKREKDEHKAFQNPSSSHCHKQQATLLTPEGDTGNSNATDEVAENVKRTTTVVYEETTQAVSNDNHNEKYQQQPFDRQLSEFTGNHRTMEQNLRSKTDEGMSKKYVLDRYEQLYYAAYDGDWEKASEFFENNPKAIREVITEELETALHIAVHRNHLVFIEEIVRFIPPEVLEYKARCYESTALHFAVMYGNLKAAELMVKKNRMLTQIRNCDGRVPLALALMYTTDAQKEIVEYLYSVTRDEYPSPFSGHGGASLLCDAINEEFYDIASSLVLRFPGLVCTRSKWSKQYGFEILVEKPFTFLSGARLTWWQRFIYSLIQVDMDAADCNDSIVDEENLWRVDEESSQSSEKDEENPSQNITWANNEDAGNPSKSSKGIGGSEKVLLESSKVSLPTTKDSSRIKCISNFIMPYLMRALQMQRELQWFKGVERILRFKNRCRTNGDGNTAQLIFTEEHKGLVEKGEKWMKDTSGSCMLVAALIATVAFAAAFTVPGGNINDSNDAKNGTPIFLGRTSFMVFAVADALALFSSISSVLMFLAIYTSRYAEEDFLKSLPQKLIIGLATLFISVATILVAFSASLFIVLGDIFAWALIPITLLGCVPVVLFAFLQLPLFIEYVRSAYWGNLFWKHRYIEPTVDLYNDTKKDS</sequence>
<evidence type="ECO:0000313" key="4">
    <source>
        <dbReference type="EMBL" id="KAI3841541.1"/>
    </source>
</evidence>
<evidence type="ECO:0000259" key="3">
    <source>
        <dbReference type="Pfam" id="PF13962"/>
    </source>
</evidence>
<dbReference type="InterPro" id="IPR002110">
    <property type="entry name" value="Ankyrin_rpt"/>
</dbReference>
<dbReference type="InterPro" id="IPR026961">
    <property type="entry name" value="PGG_dom"/>
</dbReference>
<dbReference type="AlphaFoldDB" id="A0AAD4X4H2"/>
<reference evidence="4" key="1">
    <citation type="submission" date="2022-04" db="EMBL/GenBank/DDBJ databases">
        <title>A functionally conserved STORR gene fusion in Papaver species that diverged 16.8 million years ago.</title>
        <authorList>
            <person name="Catania T."/>
        </authorList>
    </citation>
    <scope>NUCLEOTIDE SEQUENCE</scope>
    <source>
        <strain evidence="4">S-188037</strain>
    </source>
</reference>
<accession>A0AAD4X4H2</accession>
<proteinExistence type="predicted"/>
<dbReference type="SMART" id="SM00248">
    <property type="entry name" value="ANK"/>
    <property type="match status" value="3"/>
</dbReference>
<evidence type="ECO:0000256" key="1">
    <source>
        <dbReference type="SAM" id="MobiDB-lite"/>
    </source>
</evidence>
<feature type="transmembrane region" description="Helical" evidence="2">
    <location>
        <begin position="576"/>
        <end position="599"/>
    </location>
</feature>
<name>A0AAD4X4H2_9MAGN</name>
<feature type="region of interest" description="Disordered" evidence="1">
    <location>
        <begin position="402"/>
        <end position="441"/>
    </location>
</feature>
<dbReference type="SUPFAM" id="SSF48403">
    <property type="entry name" value="Ankyrin repeat"/>
    <property type="match status" value="1"/>
</dbReference>
<feature type="domain" description="PGG" evidence="3">
    <location>
        <begin position="525"/>
        <end position="644"/>
    </location>
</feature>
<feature type="transmembrane region" description="Helical" evidence="2">
    <location>
        <begin position="619"/>
        <end position="642"/>
    </location>
</feature>
<keyword evidence="2" id="KW-1133">Transmembrane helix</keyword>
<dbReference type="GO" id="GO:0016020">
    <property type="term" value="C:membrane"/>
    <property type="evidence" value="ECO:0007669"/>
    <property type="project" value="TreeGrafter"/>
</dbReference>
<dbReference type="PANTHER" id="PTHR24177">
    <property type="entry name" value="CASKIN"/>
    <property type="match status" value="1"/>
</dbReference>
<dbReference type="Pfam" id="PF12796">
    <property type="entry name" value="Ank_2"/>
    <property type="match status" value="1"/>
</dbReference>